<dbReference type="EMBL" id="KZ107841">
    <property type="protein sequence ID" value="OSS51138.1"/>
    <property type="molecule type" value="Genomic_DNA"/>
</dbReference>
<evidence type="ECO:0000313" key="1">
    <source>
        <dbReference type="EMBL" id="OSS51138.1"/>
    </source>
</evidence>
<gene>
    <name evidence="1" type="ORF">B5807_04381</name>
</gene>
<organism evidence="1 2">
    <name type="scientific">Epicoccum nigrum</name>
    <name type="common">Soil fungus</name>
    <name type="synonym">Epicoccum purpurascens</name>
    <dbReference type="NCBI Taxonomy" id="105696"/>
    <lineage>
        <taxon>Eukaryota</taxon>
        <taxon>Fungi</taxon>
        <taxon>Dikarya</taxon>
        <taxon>Ascomycota</taxon>
        <taxon>Pezizomycotina</taxon>
        <taxon>Dothideomycetes</taxon>
        <taxon>Pleosporomycetidae</taxon>
        <taxon>Pleosporales</taxon>
        <taxon>Pleosporineae</taxon>
        <taxon>Didymellaceae</taxon>
        <taxon>Epicoccum</taxon>
    </lineage>
</organism>
<dbReference type="InParanoid" id="A0A1Y2M7F8"/>
<dbReference type="InterPro" id="IPR052895">
    <property type="entry name" value="HetReg/Transcr_Mod"/>
</dbReference>
<proteinExistence type="predicted"/>
<dbReference type="Proteomes" id="UP000193240">
    <property type="component" value="Unassembled WGS sequence"/>
</dbReference>
<name>A0A1Y2M7F8_EPING</name>
<evidence type="ECO:0000313" key="2">
    <source>
        <dbReference type="Proteomes" id="UP000193240"/>
    </source>
</evidence>
<reference evidence="1 2" key="1">
    <citation type="journal article" date="2017" name="Genome Announc.">
        <title>Genome sequence of the saprophytic ascomycete Epicoccum nigrum ICMP 19927 strain isolated from New Zealand.</title>
        <authorList>
            <person name="Fokin M."/>
            <person name="Fleetwood D."/>
            <person name="Weir B.S."/>
            <person name="Villas-Boas S.G."/>
        </authorList>
    </citation>
    <scope>NUCLEOTIDE SEQUENCE [LARGE SCALE GENOMIC DNA]</scope>
    <source>
        <strain evidence="1 2">ICMP 19927</strain>
    </source>
</reference>
<protein>
    <submittedName>
        <fullName evidence="1">Uncharacterized protein</fullName>
    </submittedName>
</protein>
<dbReference type="PANTHER" id="PTHR24148">
    <property type="entry name" value="ANKYRIN REPEAT DOMAIN-CONTAINING PROTEIN 39 HOMOLOG-RELATED"/>
    <property type="match status" value="1"/>
</dbReference>
<keyword evidence="2" id="KW-1185">Reference proteome</keyword>
<dbReference type="PANTHER" id="PTHR24148:SF73">
    <property type="entry name" value="HET DOMAIN PROTEIN (AFU_ORTHOLOGUE AFUA_8G01020)"/>
    <property type="match status" value="1"/>
</dbReference>
<sequence length="105" mass="12024">MSLIYSTALSVEVWLGLGFEGSDEAMDILCQNAINPASVTVEEQRIHAPALEKISELPYWWRLWIVQEILLGNDVWIRLGNKRAPWPDAFSILPDPNFCIYVLHQ</sequence>
<accession>A0A1Y2M7F8</accession>
<dbReference type="AlphaFoldDB" id="A0A1Y2M7F8"/>